<comment type="caution">
    <text evidence="2">The sequence shown here is derived from an EMBL/GenBank/DDBJ whole genome shotgun (WGS) entry which is preliminary data.</text>
</comment>
<evidence type="ECO:0000313" key="2">
    <source>
        <dbReference type="EMBL" id="GMH01868.1"/>
    </source>
</evidence>
<dbReference type="PANTHER" id="PTHR36142">
    <property type="entry name" value="METALLO-HYDROLASE/OXIDOREDUCTASE SUPERFAMILY PROTEIN"/>
    <property type="match status" value="1"/>
</dbReference>
<name>A0AAD3S010_NEPGR</name>
<proteinExistence type="predicted"/>
<keyword evidence="3" id="KW-1185">Reference proteome</keyword>
<evidence type="ECO:0008006" key="4">
    <source>
        <dbReference type="Google" id="ProtNLM"/>
    </source>
</evidence>
<evidence type="ECO:0000256" key="1">
    <source>
        <dbReference type="SAM" id="MobiDB-lite"/>
    </source>
</evidence>
<organism evidence="2 3">
    <name type="scientific">Nepenthes gracilis</name>
    <name type="common">Slender pitcher plant</name>
    <dbReference type="NCBI Taxonomy" id="150966"/>
    <lineage>
        <taxon>Eukaryota</taxon>
        <taxon>Viridiplantae</taxon>
        <taxon>Streptophyta</taxon>
        <taxon>Embryophyta</taxon>
        <taxon>Tracheophyta</taxon>
        <taxon>Spermatophyta</taxon>
        <taxon>Magnoliopsida</taxon>
        <taxon>eudicotyledons</taxon>
        <taxon>Gunneridae</taxon>
        <taxon>Pentapetalae</taxon>
        <taxon>Caryophyllales</taxon>
        <taxon>Nepenthaceae</taxon>
        <taxon>Nepenthes</taxon>
    </lineage>
</organism>
<dbReference type="SUPFAM" id="SSF56281">
    <property type="entry name" value="Metallo-hydrolase/oxidoreductase"/>
    <property type="match status" value="1"/>
</dbReference>
<evidence type="ECO:0000313" key="3">
    <source>
        <dbReference type="Proteomes" id="UP001279734"/>
    </source>
</evidence>
<feature type="region of interest" description="Disordered" evidence="1">
    <location>
        <begin position="47"/>
        <end position="70"/>
    </location>
</feature>
<dbReference type="Proteomes" id="UP001279734">
    <property type="component" value="Unassembled WGS sequence"/>
</dbReference>
<dbReference type="EMBL" id="BSYO01000003">
    <property type="protein sequence ID" value="GMH01868.1"/>
    <property type="molecule type" value="Genomic_DNA"/>
</dbReference>
<reference evidence="2" key="1">
    <citation type="submission" date="2023-05" db="EMBL/GenBank/DDBJ databases">
        <title>Nepenthes gracilis genome sequencing.</title>
        <authorList>
            <person name="Fukushima K."/>
        </authorList>
    </citation>
    <scope>NUCLEOTIDE SEQUENCE</scope>
    <source>
        <strain evidence="2">SING2019-196</strain>
    </source>
</reference>
<protein>
    <recommendedName>
        <fullName evidence="4">Metallo-beta-lactamase domain-containing protein</fullName>
    </recommendedName>
</protein>
<dbReference type="Pfam" id="PF13483">
    <property type="entry name" value="Lactamase_B_3"/>
    <property type="match status" value="1"/>
</dbReference>
<dbReference type="Gene3D" id="3.60.15.10">
    <property type="entry name" value="Ribonuclease Z/Hydroxyacylglutathione hydrolase-like"/>
    <property type="match status" value="1"/>
</dbReference>
<dbReference type="PANTHER" id="PTHR36142:SF2">
    <property type="entry name" value="METALLO-HYDROLASE_OXIDOREDUCTASE SUPERFAMILY PROTEIN"/>
    <property type="match status" value="1"/>
</dbReference>
<sequence>MVARHLQSFSALSFHRPFCVKFSPHHFFGCFLSPHLSPSRHRSHSLKVSVRGSLSPPSSSDNKVRSHSHRLRRRIVSAAVSEENATRSPPSSTDVFKLTYLEANGWLWEVGGSTILVDPILVGNLDFGIPWLFDASKKVLKNFQLSDLPEVDCLLITNRLDDHCHLKTLKPLSAEFPNWRVISTPNAKAMLDPLFNCVSYLEPGQITEIKGRDGSTVRVRATPGSIVGPPWQCPENGYLVTSPKGQITLYYEPHCIYNREFLMEEQADIIVTPIIKQLVSKFTLVFGQEDAVKLAKLLRAKFIVPMNNGDLDSRGFLARFIQAKGTIESFKVGFFYHH</sequence>
<gene>
    <name evidence="2" type="ORF">Nepgr_003707</name>
</gene>
<accession>A0AAD3S010</accession>
<dbReference type="AlphaFoldDB" id="A0AAD3S010"/>
<dbReference type="InterPro" id="IPR036866">
    <property type="entry name" value="RibonucZ/Hydroxyglut_hydro"/>
</dbReference>